<reference evidence="9" key="3">
    <citation type="submission" date="2025-08" db="UniProtKB">
        <authorList>
            <consortium name="Ensembl"/>
        </authorList>
    </citation>
    <scope>IDENTIFICATION</scope>
</reference>
<gene>
    <name evidence="9" type="primary">SLC2A9</name>
</gene>
<name>A0A2I2ZP61_GORGO</name>
<dbReference type="OMA" id="PADHIYM"/>
<keyword evidence="4 7" id="KW-0472">Membrane</keyword>
<dbReference type="GO" id="GO:0015143">
    <property type="term" value="F:urate transmembrane transporter activity"/>
    <property type="evidence" value="ECO:0007669"/>
    <property type="project" value="Ensembl"/>
</dbReference>
<dbReference type="GO" id="GO:0046415">
    <property type="term" value="P:urate metabolic process"/>
    <property type="evidence" value="ECO:0007669"/>
    <property type="project" value="Ensembl"/>
</dbReference>
<dbReference type="PANTHER" id="PTHR23503:SF35">
    <property type="entry name" value="SOLUTE CARRIER FAMILY 2, FACILITATED GLUCOSE TRANSPORTER MEMBER 9"/>
    <property type="match status" value="1"/>
</dbReference>
<dbReference type="InterPro" id="IPR005828">
    <property type="entry name" value="MFS_sugar_transport-like"/>
</dbReference>
<feature type="region of interest" description="Disordered" evidence="6">
    <location>
        <begin position="1"/>
        <end position="31"/>
    </location>
</feature>
<dbReference type="GO" id="GO:0005886">
    <property type="term" value="C:plasma membrane"/>
    <property type="evidence" value="ECO:0000318"/>
    <property type="project" value="GO_Central"/>
</dbReference>
<feature type="transmembrane region" description="Helical" evidence="7">
    <location>
        <begin position="108"/>
        <end position="128"/>
    </location>
</feature>
<dbReference type="GO" id="GO:0005353">
    <property type="term" value="F:fructose transmembrane transporter activity"/>
    <property type="evidence" value="ECO:0007669"/>
    <property type="project" value="Ensembl"/>
</dbReference>
<keyword evidence="10" id="KW-1185">Reference proteome</keyword>
<feature type="transmembrane region" description="Helical" evidence="7">
    <location>
        <begin position="168"/>
        <end position="189"/>
    </location>
</feature>
<dbReference type="PANTHER" id="PTHR23503">
    <property type="entry name" value="SOLUTE CARRIER FAMILY 2"/>
    <property type="match status" value="1"/>
</dbReference>
<dbReference type="SUPFAM" id="SSF103473">
    <property type="entry name" value="MFS general substrate transporter"/>
    <property type="match status" value="1"/>
</dbReference>
<dbReference type="InterPro" id="IPR036259">
    <property type="entry name" value="MFS_trans_sf"/>
</dbReference>
<dbReference type="PROSITE" id="PS00216">
    <property type="entry name" value="SUGAR_TRANSPORT_1"/>
    <property type="match status" value="1"/>
</dbReference>
<evidence type="ECO:0000313" key="9">
    <source>
        <dbReference type="Ensembl" id="ENSGGOP00000048946.1"/>
    </source>
</evidence>
<sequence length="567" mass="61909">MARKQNRNSKELGLVPLTDDTSHAGPPGPGRALLECDHLRSGVPGGRRRKDWSCSLLVASLAGAFGSSFLYGYNLSVVNAPTPYIKAFYNESWERRHGRPIDPDTLTLLWSVTVSIFAIGGLVGTLIVKMIGKVLGRKHTLLANNGFAISAALLMACSLQAGAFEMLIVGRFIMGIDGGVALSVLPMYLSEISPKEIRGSLGQVTAIFICIGVFTGQLLGLPELLGKESTWPYLFGVIVVPAVVQLLSLPFLPDSPRYLLLEKHNEARAVKAFQTFLGKVDVSQEVQEVLAESRVQRSIHLVSVLELLRAPYVRWQVVTVIVTMACYQLCGLNAIWFYTNSIFGKAGIPPAKIPYVTLSTGGIETLAAVFSGLVIEHLGRRPLLIGGFGLMALFFGTLTITLTLQDRAPWVPYLSIVGILAIIASFCSGPGGIPFILTGEFFQQSQRPAAFIIAGTVNWLSNFAVGLLFPFIQKSLDTYCFLVFATICITGAIYLYFVLPETKNRTYAEISQAFSKRNKAYPPEEKIDSAVTDGKTNGRPEQVSSSTLDNYVKNRIVYMDDLTFQET</sequence>
<dbReference type="InterPro" id="IPR003663">
    <property type="entry name" value="Sugar/inositol_transpt"/>
</dbReference>
<dbReference type="PROSITE" id="PS00217">
    <property type="entry name" value="SUGAR_TRANSPORT_2"/>
    <property type="match status" value="1"/>
</dbReference>
<accession>A0A2I2ZP61</accession>
<dbReference type="GeneTree" id="ENSGT00940000159192"/>
<feature type="transmembrane region" description="Helical" evidence="7">
    <location>
        <begin position="54"/>
        <end position="73"/>
    </location>
</feature>
<dbReference type="Pfam" id="PF00083">
    <property type="entry name" value="Sugar_tr"/>
    <property type="match status" value="1"/>
</dbReference>
<dbReference type="GO" id="GO:0046323">
    <property type="term" value="P:D-glucose import"/>
    <property type="evidence" value="ECO:0000318"/>
    <property type="project" value="GO_Central"/>
</dbReference>
<comment type="similarity">
    <text evidence="5">Belongs to the major facilitator superfamily. Sugar transporter (TC 2.A.1.1) family.</text>
</comment>
<feature type="domain" description="Major facilitator superfamily (MFS) profile" evidence="8">
    <location>
        <begin position="60"/>
        <end position="503"/>
    </location>
</feature>
<dbReference type="Ensembl" id="ENSGGOT00000063092.1">
    <property type="protein sequence ID" value="ENSGGOP00000048946.1"/>
    <property type="gene ID" value="ENSGGOG00000015358.3"/>
</dbReference>
<dbReference type="InterPro" id="IPR045263">
    <property type="entry name" value="GLUT"/>
</dbReference>
<dbReference type="EMBL" id="CABD030027144">
    <property type="status" value="NOT_ANNOTATED_CDS"/>
    <property type="molecule type" value="Genomic_DNA"/>
</dbReference>
<dbReference type="CTD" id="56606"/>
<evidence type="ECO:0000256" key="7">
    <source>
        <dbReference type="SAM" id="Phobius"/>
    </source>
</evidence>
<dbReference type="EMBL" id="CABD030027142">
    <property type="status" value="NOT_ANNOTATED_CDS"/>
    <property type="molecule type" value="Genomic_DNA"/>
</dbReference>
<proteinExistence type="inferred from homology"/>
<evidence type="ECO:0000256" key="1">
    <source>
        <dbReference type="ARBA" id="ARBA00004141"/>
    </source>
</evidence>
<feature type="transmembrane region" description="Helical" evidence="7">
    <location>
        <begin position="353"/>
        <end position="375"/>
    </location>
</feature>
<feature type="transmembrane region" description="Helical" evidence="7">
    <location>
        <begin position="231"/>
        <end position="252"/>
    </location>
</feature>
<evidence type="ECO:0000256" key="5">
    <source>
        <dbReference type="RuleBase" id="RU003346"/>
    </source>
</evidence>
<dbReference type="KEGG" id="ggo:101127841"/>
<dbReference type="GO" id="GO:0055056">
    <property type="term" value="F:D-glucose transmembrane transporter activity"/>
    <property type="evidence" value="ECO:0000318"/>
    <property type="project" value="GO_Central"/>
</dbReference>
<dbReference type="InterPro" id="IPR005829">
    <property type="entry name" value="Sugar_transporter_CS"/>
</dbReference>
<dbReference type="Gene3D" id="1.20.1250.20">
    <property type="entry name" value="MFS general substrate transporter like domains"/>
    <property type="match status" value="1"/>
</dbReference>
<keyword evidence="3 7" id="KW-1133">Transmembrane helix</keyword>
<evidence type="ECO:0000256" key="4">
    <source>
        <dbReference type="ARBA" id="ARBA00023136"/>
    </source>
</evidence>
<keyword evidence="5" id="KW-0813">Transport</keyword>
<evidence type="ECO:0000259" key="8">
    <source>
        <dbReference type="PROSITE" id="PS50850"/>
    </source>
</evidence>
<dbReference type="PRINTS" id="PR00171">
    <property type="entry name" value="SUGRTRNSPORT"/>
</dbReference>
<dbReference type="GeneID" id="101127841"/>
<feature type="transmembrane region" description="Helical" evidence="7">
    <location>
        <begin position="410"/>
        <end position="437"/>
    </location>
</feature>
<dbReference type="FunCoup" id="A0A2I2ZP61">
    <property type="interactions" value="270"/>
</dbReference>
<dbReference type="EMBL" id="CABD030027141">
    <property type="status" value="NOT_ANNOTATED_CDS"/>
    <property type="molecule type" value="Genomic_DNA"/>
</dbReference>
<protein>
    <submittedName>
        <fullName evidence="9">Solute carrier family 2 member 9</fullName>
    </submittedName>
</protein>
<dbReference type="EMBL" id="CABD030027140">
    <property type="status" value="NOT_ANNOTATED_CDS"/>
    <property type="molecule type" value="Genomic_DNA"/>
</dbReference>
<feature type="transmembrane region" description="Helical" evidence="7">
    <location>
        <begin position="478"/>
        <end position="499"/>
    </location>
</feature>
<evidence type="ECO:0000256" key="6">
    <source>
        <dbReference type="SAM" id="MobiDB-lite"/>
    </source>
</evidence>
<dbReference type="NCBIfam" id="TIGR00879">
    <property type="entry name" value="SP"/>
    <property type="match status" value="1"/>
</dbReference>
<dbReference type="Proteomes" id="UP000001519">
    <property type="component" value="Chromosome 4"/>
</dbReference>
<dbReference type="AlphaFoldDB" id="A0A2I2ZP61"/>
<feature type="transmembrane region" description="Helical" evidence="7">
    <location>
        <begin position="317"/>
        <end position="338"/>
    </location>
</feature>
<dbReference type="InParanoid" id="A0A2I2ZP61"/>
<dbReference type="STRING" id="9593.ENSGGOP00000048946"/>
<feature type="transmembrane region" description="Helical" evidence="7">
    <location>
        <begin position="140"/>
        <end position="162"/>
    </location>
</feature>
<keyword evidence="2 7" id="KW-0812">Transmembrane</keyword>
<feature type="transmembrane region" description="Helical" evidence="7">
    <location>
        <begin position="201"/>
        <end position="219"/>
    </location>
</feature>
<comment type="subcellular location">
    <subcellularLocation>
        <location evidence="1">Membrane</location>
        <topology evidence="1">Multi-pass membrane protein</topology>
    </subcellularLocation>
</comment>
<evidence type="ECO:0000256" key="2">
    <source>
        <dbReference type="ARBA" id="ARBA00022692"/>
    </source>
</evidence>
<dbReference type="CDD" id="cd17432">
    <property type="entry name" value="MFS_GLUT_Class2"/>
    <property type="match status" value="1"/>
</dbReference>
<evidence type="ECO:0000256" key="3">
    <source>
        <dbReference type="ARBA" id="ARBA00022989"/>
    </source>
</evidence>
<feature type="transmembrane region" description="Helical" evidence="7">
    <location>
        <begin position="449"/>
        <end position="472"/>
    </location>
</feature>
<reference evidence="9 10" key="2">
    <citation type="journal article" date="2012" name="Nature">
        <title>Insights into hominid evolution from the gorilla genome sequence.</title>
        <authorList>
            <person name="Scally A."/>
            <person name="Dutheil J.Y."/>
            <person name="Hillier L.W."/>
            <person name="Jordan G.E."/>
            <person name="Goodhead I."/>
            <person name="Herrero J."/>
            <person name="Hobolth A."/>
            <person name="Lappalainen T."/>
            <person name="Mailund T."/>
            <person name="Marques-Bonet T."/>
            <person name="McCarthy S."/>
            <person name="Montgomery S.H."/>
            <person name="Schwalie P.C."/>
            <person name="Tang Y.A."/>
            <person name="Ward M.C."/>
            <person name="Xue Y."/>
            <person name="Yngvadottir B."/>
            <person name="Alkan C."/>
            <person name="Andersen L.N."/>
            <person name="Ayub Q."/>
            <person name="Ball E.V."/>
            <person name="Beal K."/>
            <person name="Bradley B.J."/>
            <person name="Chen Y."/>
            <person name="Clee C.M."/>
            <person name="Fitzgerald S."/>
            <person name="Graves T.A."/>
            <person name="Gu Y."/>
            <person name="Heath P."/>
            <person name="Heger A."/>
            <person name="Karakoc E."/>
            <person name="Kolb-Kokocinski A."/>
            <person name="Laird G.K."/>
            <person name="Lunter G."/>
            <person name="Meader S."/>
            <person name="Mort M."/>
            <person name="Mullikin J.C."/>
            <person name="Munch K."/>
            <person name="O'Connor T.D."/>
            <person name="Phillips A.D."/>
            <person name="Prado-Martinez J."/>
            <person name="Rogers A.S."/>
            <person name="Sajjadian S."/>
            <person name="Schmidt D."/>
            <person name="Shaw K."/>
            <person name="Simpson J.T."/>
            <person name="Stenson P.D."/>
            <person name="Turner D.J."/>
            <person name="Vigilant L."/>
            <person name="Vilella A.J."/>
            <person name="Whitener W."/>
            <person name="Zhu B."/>
            <person name="Cooper D.N."/>
            <person name="de Jong P."/>
            <person name="Dermitzakis E.T."/>
            <person name="Eichler E.E."/>
            <person name="Flicek P."/>
            <person name="Goldman N."/>
            <person name="Mundy N.I."/>
            <person name="Ning Z."/>
            <person name="Odom D.T."/>
            <person name="Ponting C.P."/>
            <person name="Quail M.A."/>
            <person name="Ryder O.A."/>
            <person name="Searle S.M."/>
            <person name="Warren W.C."/>
            <person name="Wilson R.K."/>
            <person name="Schierup M.H."/>
            <person name="Rogers J."/>
            <person name="Tyler-Smith C."/>
            <person name="Durbin R."/>
        </authorList>
    </citation>
    <scope>NUCLEOTIDE SEQUENCE [LARGE SCALE GENOMIC DNA]</scope>
</reference>
<dbReference type="Bgee" id="ENSGGOG00000015358">
    <property type="expression patterns" value="Expressed in adult mammalian kidney and 5 other cell types or tissues"/>
</dbReference>
<reference evidence="9" key="4">
    <citation type="submission" date="2025-09" db="UniProtKB">
        <authorList>
            <consortium name="Ensembl"/>
        </authorList>
    </citation>
    <scope>IDENTIFICATION</scope>
</reference>
<dbReference type="GO" id="GO:0070837">
    <property type="term" value="P:dehydroascorbic acid transport"/>
    <property type="evidence" value="ECO:0000318"/>
    <property type="project" value="GO_Central"/>
</dbReference>
<dbReference type="FunFam" id="1.20.1250.20:FF:000029">
    <property type="entry name" value="solute carrier family 2, facilitated glucose transporter member 4"/>
    <property type="match status" value="1"/>
</dbReference>
<organism evidence="9 10">
    <name type="scientific">Gorilla gorilla gorilla</name>
    <name type="common">Western lowland gorilla</name>
    <dbReference type="NCBI Taxonomy" id="9595"/>
    <lineage>
        <taxon>Eukaryota</taxon>
        <taxon>Metazoa</taxon>
        <taxon>Chordata</taxon>
        <taxon>Craniata</taxon>
        <taxon>Vertebrata</taxon>
        <taxon>Euteleostomi</taxon>
        <taxon>Mammalia</taxon>
        <taxon>Eutheria</taxon>
        <taxon>Euarchontoglires</taxon>
        <taxon>Primates</taxon>
        <taxon>Haplorrhini</taxon>
        <taxon>Catarrhini</taxon>
        <taxon>Hominidae</taxon>
        <taxon>Gorilla</taxon>
    </lineage>
</organism>
<dbReference type="PROSITE" id="PS50850">
    <property type="entry name" value="MFS"/>
    <property type="match status" value="1"/>
</dbReference>
<dbReference type="EMBL" id="CABD030027143">
    <property type="status" value="NOT_ANNOTATED_CDS"/>
    <property type="molecule type" value="Genomic_DNA"/>
</dbReference>
<evidence type="ECO:0000313" key="10">
    <source>
        <dbReference type="Proteomes" id="UP000001519"/>
    </source>
</evidence>
<feature type="transmembrane region" description="Helical" evidence="7">
    <location>
        <begin position="382"/>
        <end position="404"/>
    </location>
</feature>
<reference evidence="10" key="1">
    <citation type="submission" date="2011-05" db="EMBL/GenBank/DDBJ databases">
        <title>Insights into the evolution of the great apes provided by the gorilla genome.</title>
        <authorList>
            <person name="Scally A."/>
        </authorList>
    </citation>
    <scope>NUCLEOTIDE SEQUENCE [LARGE SCALE GENOMIC DNA]</scope>
</reference>
<dbReference type="InterPro" id="IPR020846">
    <property type="entry name" value="MFS_dom"/>
</dbReference>